<dbReference type="OrthoDB" id="129372at2759"/>
<protein>
    <submittedName>
        <fullName evidence="2">Uncharacterized protein</fullName>
    </submittedName>
</protein>
<feature type="region of interest" description="Disordered" evidence="1">
    <location>
        <begin position="208"/>
        <end position="227"/>
    </location>
</feature>
<evidence type="ECO:0000256" key="1">
    <source>
        <dbReference type="SAM" id="MobiDB-lite"/>
    </source>
</evidence>
<keyword evidence="3" id="KW-1185">Reference proteome</keyword>
<organism evidence="2 3">
    <name type="scientific">Phytophthora megakarya</name>
    <dbReference type="NCBI Taxonomy" id="4795"/>
    <lineage>
        <taxon>Eukaryota</taxon>
        <taxon>Sar</taxon>
        <taxon>Stramenopiles</taxon>
        <taxon>Oomycota</taxon>
        <taxon>Peronosporomycetes</taxon>
        <taxon>Peronosporales</taxon>
        <taxon>Peronosporaceae</taxon>
        <taxon>Phytophthora</taxon>
    </lineage>
</organism>
<dbReference type="AlphaFoldDB" id="A0A225UF18"/>
<feature type="non-terminal residue" evidence="2">
    <location>
        <position position="1"/>
    </location>
</feature>
<feature type="compositionally biased region" description="Polar residues" evidence="1">
    <location>
        <begin position="218"/>
        <end position="227"/>
    </location>
</feature>
<comment type="caution">
    <text evidence="2">The sequence shown here is derived from an EMBL/GenBank/DDBJ whole genome shotgun (WGS) entry which is preliminary data.</text>
</comment>
<evidence type="ECO:0000313" key="3">
    <source>
        <dbReference type="Proteomes" id="UP000198211"/>
    </source>
</evidence>
<name>A0A225UF18_9STRA</name>
<proteinExistence type="predicted"/>
<evidence type="ECO:0000313" key="2">
    <source>
        <dbReference type="EMBL" id="OWY91664.1"/>
    </source>
</evidence>
<reference evidence="3" key="1">
    <citation type="submission" date="2017-03" db="EMBL/GenBank/DDBJ databases">
        <title>Phytopthora megakarya and P. palmivora, two closely related causual agents of cacao black pod achieved similar genome size and gene model numbers by different mechanisms.</title>
        <authorList>
            <person name="Ali S."/>
            <person name="Shao J."/>
            <person name="Larry D.J."/>
            <person name="Kronmiller B."/>
            <person name="Shen D."/>
            <person name="Strem M.D."/>
            <person name="Melnick R.L."/>
            <person name="Guiltinan M.J."/>
            <person name="Tyler B.M."/>
            <person name="Meinhardt L.W."/>
            <person name="Bailey B.A."/>
        </authorList>
    </citation>
    <scope>NUCLEOTIDE SEQUENCE [LARGE SCALE GENOMIC DNA]</scope>
    <source>
        <strain evidence="3">zdho120</strain>
    </source>
</reference>
<sequence>MKKTLDSLDAVRCSKFVLLLTMWKSRKPKLNHIEFREGLSYRFEKVHSLRLMYGNPTGSIQIRGRLRAVPLVITGDDTSNKEDGPQTTSYNNPTGDEAMVNVTLEMCVLRIEDGDKNHRLELIDRDLESQFDKMKKTLDSLDAVRCSKFVLLLTMWKSRKPKLNHIEFREELSYRFEKVHSLRLMYGNPTGSIQIRGRLRAVPLVITGDDTSNKEDGPQTTSYNNPTGDVECRFLQRLS</sequence>
<dbReference type="Proteomes" id="UP000198211">
    <property type="component" value="Unassembled WGS sequence"/>
</dbReference>
<dbReference type="EMBL" id="NBNE01019731">
    <property type="protein sequence ID" value="OWY91664.1"/>
    <property type="molecule type" value="Genomic_DNA"/>
</dbReference>
<accession>A0A225UF18</accession>
<gene>
    <name evidence="2" type="ORF">PHMEG_00039666</name>
</gene>